<feature type="region of interest" description="Disordered" evidence="1">
    <location>
        <begin position="482"/>
        <end position="602"/>
    </location>
</feature>
<feature type="compositionally biased region" description="Basic and acidic residues" evidence="1">
    <location>
        <begin position="531"/>
        <end position="543"/>
    </location>
</feature>
<evidence type="ECO:0000313" key="3">
    <source>
        <dbReference type="Proteomes" id="UP000762676"/>
    </source>
</evidence>
<evidence type="ECO:0000313" key="2">
    <source>
        <dbReference type="EMBL" id="GFR94175.1"/>
    </source>
</evidence>
<feature type="region of interest" description="Disordered" evidence="1">
    <location>
        <begin position="278"/>
        <end position="319"/>
    </location>
</feature>
<gene>
    <name evidence="2" type="ORF">ElyMa_006244100</name>
</gene>
<feature type="compositionally biased region" description="Low complexity" evidence="1">
    <location>
        <begin position="278"/>
        <end position="300"/>
    </location>
</feature>
<keyword evidence="3" id="KW-1185">Reference proteome</keyword>
<dbReference type="Proteomes" id="UP000762676">
    <property type="component" value="Unassembled WGS sequence"/>
</dbReference>
<name>A0AAV4HC51_9GAST</name>
<sequence>MQSVSLDPAVHTLISPWMVPEDVLNNNNNNNNGNIHCNNHSCACVDFLVADLTADKTKAGIHTKVIGVSHSGGLFENHCNTNPQLQGDTYRVGEGRHPERILSQQQRDVDEWVAKLSLVPGQFLPSSVASGVPETQVLETNGRTFDSYNTTADMLSHPNTYPERTTQTIAKNTQGDTASVVQDGSVGSLGCNGSAAAPLTNQKCPPDLPNSEVPSPCMPARCVDAGPNVGACCCCGDGLGSLELCTVSDNLSARGGEVEASPWSNDCSRSYSSCSFVSSASSRSSSSSRLLSSSPTSTISFGDEPNNVPPSPPSIPQTLKPKLDTLQTDFPAAISPALEERNSSGKRLPAWDISWKSPNCHTKTPSFQIIQDHAKHQTSVLSLSTSPTTPTNSGVPYLPSIETSSPRLAATLNGSLPDGQPNNLVFNAVTLSHSTDTSSHSPQLSGLDLSISAIDLKHALKDESHFMSDKIHRTNSIVSLPKTSSCSARLHKTAENSHALPVRKTHPAKTSPRLSRRDAHKHSSQLPGAKARSEVDHGEKDSGCETSESLSDAAATEGIRVSKMQTAPSKPFPSNEAASSPTFDHVREPCDLTRSGVKGGTDRTLDETLDSFLGVPQGVCGFKSHSDVDSDEDFEHHQRTERQCSTLATLPFSATTYNPYPRECTPPSSPLSKRAGSQWRRPAVKKRGKISRLYTDEDEQWNKKFTSAYKGLRM</sequence>
<dbReference type="AlphaFoldDB" id="A0AAV4HC51"/>
<evidence type="ECO:0000256" key="1">
    <source>
        <dbReference type="SAM" id="MobiDB-lite"/>
    </source>
</evidence>
<comment type="caution">
    <text evidence="2">The sequence shown here is derived from an EMBL/GenBank/DDBJ whole genome shotgun (WGS) entry which is preliminary data.</text>
</comment>
<dbReference type="EMBL" id="BMAT01012530">
    <property type="protein sequence ID" value="GFR94175.1"/>
    <property type="molecule type" value="Genomic_DNA"/>
</dbReference>
<feature type="region of interest" description="Disordered" evidence="1">
    <location>
        <begin position="658"/>
        <end position="682"/>
    </location>
</feature>
<proteinExistence type="predicted"/>
<accession>A0AAV4HC51</accession>
<reference evidence="2 3" key="1">
    <citation type="journal article" date="2021" name="Elife">
        <title>Chloroplast acquisition without the gene transfer in kleptoplastic sea slugs, Plakobranchus ocellatus.</title>
        <authorList>
            <person name="Maeda T."/>
            <person name="Takahashi S."/>
            <person name="Yoshida T."/>
            <person name="Shimamura S."/>
            <person name="Takaki Y."/>
            <person name="Nagai Y."/>
            <person name="Toyoda A."/>
            <person name="Suzuki Y."/>
            <person name="Arimoto A."/>
            <person name="Ishii H."/>
            <person name="Satoh N."/>
            <person name="Nishiyama T."/>
            <person name="Hasebe M."/>
            <person name="Maruyama T."/>
            <person name="Minagawa J."/>
            <person name="Obokata J."/>
            <person name="Shigenobu S."/>
        </authorList>
    </citation>
    <scope>NUCLEOTIDE SEQUENCE [LARGE SCALE GENOMIC DNA]</scope>
</reference>
<organism evidence="2 3">
    <name type="scientific">Elysia marginata</name>
    <dbReference type="NCBI Taxonomy" id="1093978"/>
    <lineage>
        <taxon>Eukaryota</taxon>
        <taxon>Metazoa</taxon>
        <taxon>Spiralia</taxon>
        <taxon>Lophotrochozoa</taxon>
        <taxon>Mollusca</taxon>
        <taxon>Gastropoda</taxon>
        <taxon>Heterobranchia</taxon>
        <taxon>Euthyneura</taxon>
        <taxon>Panpulmonata</taxon>
        <taxon>Sacoglossa</taxon>
        <taxon>Placobranchoidea</taxon>
        <taxon>Plakobranchidae</taxon>
        <taxon>Elysia</taxon>
    </lineage>
</organism>
<protein>
    <submittedName>
        <fullName evidence="2">Uncharacterized protein</fullName>
    </submittedName>
</protein>